<dbReference type="PANTHER" id="PTHR31828">
    <property type="entry name" value="PHOSPHOLIPASE A1-IIGAMMA"/>
    <property type="match status" value="1"/>
</dbReference>
<protein>
    <recommendedName>
        <fullName evidence="6">Phospholipase A1</fullName>
        <ecNumber evidence="6">3.1.1.-</ecNumber>
    </recommendedName>
</protein>
<evidence type="ECO:0000259" key="8">
    <source>
        <dbReference type="Pfam" id="PF01764"/>
    </source>
</evidence>
<organism evidence="9 10">
    <name type="scientific">Dioscorea zingiberensis</name>
    <dbReference type="NCBI Taxonomy" id="325984"/>
    <lineage>
        <taxon>Eukaryota</taxon>
        <taxon>Viridiplantae</taxon>
        <taxon>Streptophyta</taxon>
        <taxon>Embryophyta</taxon>
        <taxon>Tracheophyta</taxon>
        <taxon>Spermatophyta</taxon>
        <taxon>Magnoliopsida</taxon>
        <taxon>Liliopsida</taxon>
        <taxon>Dioscoreales</taxon>
        <taxon>Dioscoreaceae</taxon>
        <taxon>Dioscorea</taxon>
    </lineage>
</organism>
<name>A0A9D5CEH1_9LILI</name>
<dbReference type="CDD" id="cd00519">
    <property type="entry name" value="Lipase_3"/>
    <property type="match status" value="1"/>
</dbReference>
<dbReference type="FunFam" id="3.40.50.1820:FF:000065">
    <property type="entry name" value="Phospholipase A1-II 3"/>
    <property type="match status" value="1"/>
</dbReference>
<dbReference type="InterPro" id="IPR033556">
    <property type="entry name" value="PLA"/>
</dbReference>
<keyword evidence="5 6" id="KW-0443">Lipid metabolism</keyword>
<evidence type="ECO:0000256" key="2">
    <source>
        <dbReference type="ARBA" id="ARBA00010701"/>
    </source>
</evidence>
<dbReference type="InterPro" id="IPR002921">
    <property type="entry name" value="Fungal_lipase-type"/>
</dbReference>
<evidence type="ECO:0000256" key="3">
    <source>
        <dbReference type="ARBA" id="ARBA00022801"/>
    </source>
</evidence>
<dbReference type="AlphaFoldDB" id="A0A9D5CEH1"/>
<keyword evidence="10" id="KW-1185">Reference proteome</keyword>
<dbReference type="SUPFAM" id="SSF53474">
    <property type="entry name" value="alpha/beta-Hydrolases"/>
    <property type="match status" value="1"/>
</dbReference>
<dbReference type="EMBL" id="JAGGNH010000005">
    <property type="protein sequence ID" value="KAJ0971741.1"/>
    <property type="molecule type" value="Genomic_DNA"/>
</dbReference>
<evidence type="ECO:0000313" key="9">
    <source>
        <dbReference type="EMBL" id="KAJ0971741.1"/>
    </source>
</evidence>
<evidence type="ECO:0000256" key="5">
    <source>
        <dbReference type="ARBA" id="ARBA00023098"/>
    </source>
</evidence>
<evidence type="ECO:0000256" key="1">
    <source>
        <dbReference type="ARBA" id="ARBA00003523"/>
    </source>
</evidence>
<feature type="compositionally biased region" description="Basic and acidic residues" evidence="7">
    <location>
        <begin position="410"/>
        <end position="425"/>
    </location>
</feature>
<proteinExistence type="inferred from homology"/>
<reference evidence="9" key="2">
    <citation type="journal article" date="2022" name="Hortic Res">
        <title>The genome of Dioscorea zingiberensis sheds light on the biosynthesis, origin and evolution of the medicinally important diosgenin saponins.</title>
        <authorList>
            <person name="Li Y."/>
            <person name="Tan C."/>
            <person name="Li Z."/>
            <person name="Guo J."/>
            <person name="Li S."/>
            <person name="Chen X."/>
            <person name="Wang C."/>
            <person name="Dai X."/>
            <person name="Yang H."/>
            <person name="Song W."/>
            <person name="Hou L."/>
            <person name="Xu J."/>
            <person name="Tong Z."/>
            <person name="Xu A."/>
            <person name="Yuan X."/>
            <person name="Wang W."/>
            <person name="Yang Q."/>
            <person name="Chen L."/>
            <person name="Sun Z."/>
            <person name="Wang K."/>
            <person name="Pan B."/>
            <person name="Chen J."/>
            <person name="Bao Y."/>
            <person name="Liu F."/>
            <person name="Qi X."/>
            <person name="Gang D.R."/>
            <person name="Wen J."/>
            <person name="Li J."/>
        </authorList>
    </citation>
    <scope>NUCLEOTIDE SEQUENCE</scope>
    <source>
        <strain evidence="9">Dzin_1.0</strain>
    </source>
</reference>
<dbReference type="OrthoDB" id="438440at2759"/>
<dbReference type="InterPro" id="IPR029058">
    <property type="entry name" value="AB_hydrolase_fold"/>
</dbReference>
<evidence type="ECO:0000256" key="6">
    <source>
        <dbReference type="RuleBase" id="RU367093"/>
    </source>
</evidence>
<dbReference type="EC" id="3.1.1.-" evidence="6"/>
<gene>
    <name evidence="9" type="ORF">J5N97_019700</name>
</gene>
<feature type="domain" description="Fungal lipase-type" evidence="8">
    <location>
        <begin position="137"/>
        <end position="297"/>
    </location>
</feature>
<keyword evidence="4 6" id="KW-0442">Lipid degradation</keyword>
<dbReference type="GO" id="GO:0008970">
    <property type="term" value="F:phospholipase A1 activity"/>
    <property type="evidence" value="ECO:0007669"/>
    <property type="project" value="UniProtKB-UniRule"/>
</dbReference>
<comment type="similarity">
    <text evidence="2 6">Belongs to the AB hydrolase superfamily. Lipase family.</text>
</comment>
<keyword evidence="3 6" id="KW-0378">Hydrolase</keyword>
<comment type="function">
    <text evidence="1 6">Acylhydrolase that catalyzes the hydrolysis of phospholipids at the sn-1 position.</text>
</comment>
<accession>A0A9D5CEH1</accession>
<feature type="compositionally biased region" description="Acidic residues" evidence="7">
    <location>
        <begin position="397"/>
        <end position="406"/>
    </location>
</feature>
<dbReference type="Proteomes" id="UP001085076">
    <property type="component" value="Miscellaneous, Linkage group lg05"/>
</dbReference>
<evidence type="ECO:0000256" key="7">
    <source>
        <dbReference type="SAM" id="MobiDB-lite"/>
    </source>
</evidence>
<dbReference type="GO" id="GO:0016042">
    <property type="term" value="P:lipid catabolic process"/>
    <property type="evidence" value="ECO:0007669"/>
    <property type="project" value="UniProtKB-UniRule"/>
</dbReference>
<dbReference type="GO" id="GO:0005737">
    <property type="term" value="C:cytoplasm"/>
    <property type="evidence" value="ECO:0007669"/>
    <property type="project" value="UniProtKB-ARBA"/>
</dbReference>
<feature type="region of interest" description="Disordered" evidence="7">
    <location>
        <begin position="387"/>
        <end position="439"/>
    </location>
</feature>
<sequence>MAGNNIAKRWRELNGENNWNGLLDPLDIDLRQNIINYGEMAQATYDGFDNEPASPYAGSCRYRRRDLFDRVGLTYGHHCNYRVTSYIYATSTIPMPEAIILKSLSREAWSRESNWMGYVAVATDQGKVALGRRDVLVAWRGTLEALEWVEDLDFSMVPADKVAGDGGGLGQPMVHRGWLSVYTSDDPKSPYNKSSARDQVLSEITRLMELYKNEQTSITITGHSLGASLATVNAIDIVFNGLNKVQGEVGKVPVTGIIFASPRVGDLNFARVFEGMQGLSLLKVRNVNDIVPNYPLMGYGDVGVELEMNTDNSGYLKTPGNLMTWHSLEVYMHGVAGTEGINNGGFKLVVKRDLALVNKMVDALKAKYLVPQTWWVVKNKGMVQGPDGRWSLMDHEKDDDDDDDDGLFGGDEKMEEDSFKKTEKMEEMEEDQPGMCSCC</sequence>
<reference evidence="9" key="1">
    <citation type="submission" date="2021-03" db="EMBL/GenBank/DDBJ databases">
        <authorList>
            <person name="Li Z."/>
            <person name="Yang C."/>
        </authorList>
    </citation>
    <scope>NUCLEOTIDE SEQUENCE</scope>
    <source>
        <strain evidence="9">Dzin_1.0</strain>
        <tissue evidence="9">Leaf</tissue>
    </source>
</reference>
<dbReference type="Gene3D" id="3.40.50.1820">
    <property type="entry name" value="alpha/beta hydrolase"/>
    <property type="match status" value="1"/>
</dbReference>
<comment type="caution">
    <text evidence="9">The sequence shown here is derived from an EMBL/GenBank/DDBJ whole genome shotgun (WGS) entry which is preliminary data.</text>
</comment>
<dbReference type="PANTHER" id="PTHR31828:SF1">
    <property type="entry name" value="PHOSPHOLIPASE A1-IIGAMMA"/>
    <property type="match status" value="1"/>
</dbReference>
<dbReference type="Pfam" id="PF01764">
    <property type="entry name" value="Lipase_3"/>
    <property type="match status" value="1"/>
</dbReference>
<evidence type="ECO:0000313" key="10">
    <source>
        <dbReference type="Proteomes" id="UP001085076"/>
    </source>
</evidence>
<evidence type="ECO:0000256" key="4">
    <source>
        <dbReference type="ARBA" id="ARBA00022963"/>
    </source>
</evidence>